<keyword evidence="3" id="KW-1185">Reference proteome</keyword>
<organism evidence="2 3">
    <name type="scientific">Parapedobacter luteus</name>
    <dbReference type="NCBI Taxonomy" id="623280"/>
    <lineage>
        <taxon>Bacteria</taxon>
        <taxon>Pseudomonadati</taxon>
        <taxon>Bacteroidota</taxon>
        <taxon>Sphingobacteriia</taxon>
        <taxon>Sphingobacteriales</taxon>
        <taxon>Sphingobacteriaceae</taxon>
        <taxon>Parapedobacter</taxon>
    </lineage>
</organism>
<keyword evidence="1" id="KW-0812">Transmembrane</keyword>
<feature type="transmembrane region" description="Helical" evidence="1">
    <location>
        <begin position="12"/>
        <end position="28"/>
    </location>
</feature>
<feature type="transmembrane region" description="Helical" evidence="1">
    <location>
        <begin position="66"/>
        <end position="87"/>
    </location>
</feature>
<keyword evidence="1" id="KW-0472">Membrane</keyword>
<dbReference type="Proteomes" id="UP000190541">
    <property type="component" value="Unassembled WGS sequence"/>
</dbReference>
<evidence type="ECO:0000256" key="1">
    <source>
        <dbReference type="SAM" id="Phobius"/>
    </source>
</evidence>
<protein>
    <submittedName>
        <fullName evidence="2">Uncharacterized membrane protein</fullName>
    </submittedName>
</protein>
<dbReference type="EMBL" id="FUYS01000005">
    <property type="protein sequence ID" value="SKB63334.1"/>
    <property type="molecule type" value="Genomic_DNA"/>
</dbReference>
<name>A0A1T5CV86_9SPHI</name>
<dbReference type="Pfam" id="PF05684">
    <property type="entry name" value="DUF819"/>
    <property type="match status" value="1"/>
</dbReference>
<feature type="transmembrane region" description="Helical" evidence="1">
    <location>
        <begin position="383"/>
        <end position="402"/>
    </location>
</feature>
<feature type="transmembrane region" description="Helical" evidence="1">
    <location>
        <begin position="40"/>
        <end position="60"/>
    </location>
</feature>
<proteinExistence type="predicted"/>
<evidence type="ECO:0000313" key="2">
    <source>
        <dbReference type="EMBL" id="SKB63334.1"/>
    </source>
</evidence>
<dbReference type="AlphaFoldDB" id="A0A1T5CV86"/>
<dbReference type="InterPro" id="IPR008537">
    <property type="entry name" value="DUF819"/>
</dbReference>
<feature type="transmembrane region" description="Helical" evidence="1">
    <location>
        <begin position="328"/>
        <end position="349"/>
    </location>
</feature>
<dbReference type="PANTHER" id="PTHR34289:SF8">
    <property type="entry name" value="DUF819 DOMAIN-CONTAINING PROTEIN"/>
    <property type="match status" value="1"/>
</dbReference>
<reference evidence="2 3" key="1">
    <citation type="submission" date="2017-02" db="EMBL/GenBank/DDBJ databases">
        <authorList>
            <person name="Peterson S.W."/>
        </authorList>
    </citation>
    <scope>NUCLEOTIDE SEQUENCE [LARGE SCALE GENOMIC DNA]</scope>
    <source>
        <strain evidence="2 3">DSM 22899</strain>
    </source>
</reference>
<feature type="transmembrane region" description="Helical" evidence="1">
    <location>
        <begin position="302"/>
        <end position="322"/>
    </location>
</feature>
<evidence type="ECO:0000313" key="3">
    <source>
        <dbReference type="Proteomes" id="UP000190541"/>
    </source>
</evidence>
<dbReference type="PANTHER" id="PTHR34289">
    <property type="entry name" value="PROTEIN, PUTATIVE (DUF819)-RELATED"/>
    <property type="match status" value="1"/>
</dbReference>
<feature type="transmembrane region" description="Helical" evidence="1">
    <location>
        <begin position="169"/>
        <end position="192"/>
    </location>
</feature>
<sequence>MNNAIFEQDAVVLAFLLIILAAVLYTANSPLPFFRKFYQVVPPILLCYFLPGILNTAGVISGDNSAVYTVASQFLLPASLILLIMGVDLKEIWKLRKKAGLMFIAAALGIVIGGPLAVIIGKALLPGVIVGGEGEDASWRGLGTVAASWTGGSANMAAMYEVFKPSARLYSGMIALDVLISNIWLATLLYGVHKKKKINQWLRADDGDTAGLEQQFKNTNTVERRMATMPEMMLILAVGLGATGLAHLLIGKIVPWIKAVAPQLARFNLTNEFLWLIILTTTFGVLLSFTRARNLERIGSTTVGNVFLYILIASIGMKMNILNVFDTPGLIVIGFIWIAIHAVVIFLVARMFKISYFFLAVASEASVGGVPTASAVAAGFSPALVPVAVLLSVMGYAVGNYAGYICGMLMQWVC</sequence>
<accession>A0A1T5CV86</accession>
<dbReference type="STRING" id="623280.SAMN05660226_02378"/>
<dbReference type="RefSeq" id="WP_079717067.1">
    <property type="nucleotide sequence ID" value="NZ_FUYS01000005.1"/>
</dbReference>
<feature type="transmembrane region" description="Helical" evidence="1">
    <location>
        <begin position="273"/>
        <end position="290"/>
    </location>
</feature>
<keyword evidence="1" id="KW-1133">Transmembrane helix</keyword>
<feature type="transmembrane region" description="Helical" evidence="1">
    <location>
        <begin position="99"/>
        <end position="120"/>
    </location>
</feature>
<feature type="transmembrane region" description="Helical" evidence="1">
    <location>
        <begin position="356"/>
        <end position="377"/>
    </location>
</feature>
<gene>
    <name evidence="2" type="ORF">SAMN05660226_02378</name>
</gene>
<dbReference type="OrthoDB" id="653763at2"/>
<feature type="transmembrane region" description="Helical" evidence="1">
    <location>
        <begin position="233"/>
        <end position="253"/>
    </location>
</feature>